<proteinExistence type="predicted"/>
<feature type="region of interest" description="Disordered" evidence="1">
    <location>
        <begin position="1"/>
        <end position="22"/>
    </location>
</feature>
<dbReference type="AlphaFoldDB" id="A0A934QAN7"/>
<protein>
    <submittedName>
        <fullName evidence="3">Uncharacterized protein</fullName>
    </submittedName>
</protein>
<keyword evidence="2" id="KW-0472">Membrane</keyword>
<gene>
    <name evidence="3" type="ORF">JD276_12385</name>
</gene>
<feature type="transmembrane region" description="Helical" evidence="2">
    <location>
        <begin position="32"/>
        <end position="55"/>
    </location>
</feature>
<evidence type="ECO:0000313" key="3">
    <source>
        <dbReference type="EMBL" id="MBK0419832.1"/>
    </source>
</evidence>
<feature type="transmembrane region" description="Helical" evidence="2">
    <location>
        <begin position="134"/>
        <end position="157"/>
    </location>
</feature>
<feature type="compositionally biased region" description="Polar residues" evidence="1">
    <location>
        <begin position="1"/>
        <end position="10"/>
    </location>
</feature>
<keyword evidence="2" id="KW-1133">Transmembrane helix</keyword>
<accession>A0A934QAN7</accession>
<name>A0A934QAN7_9MICO</name>
<organism evidence="3 4">
    <name type="scientific">Leucobacter chromiisoli</name>
    <dbReference type="NCBI Taxonomy" id="2796471"/>
    <lineage>
        <taxon>Bacteria</taxon>
        <taxon>Bacillati</taxon>
        <taxon>Actinomycetota</taxon>
        <taxon>Actinomycetes</taxon>
        <taxon>Micrococcales</taxon>
        <taxon>Microbacteriaceae</taxon>
        <taxon>Leucobacter</taxon>
    </lineage>
</organism>
<dbReference type="RefSeq" id="WP_200115970.1">
    <property type="nucleotide sequence ID" value="NZ_JAEHOH010000017.1"/>
</dbReference>
<evidence type="ECO:0000256" key="1">
    <source>
        <dbReference type="SAM" id="MobiDB-lite"/>
    </source>
</evidence>
<dbReference type="Proteomes" id="UP000608530">
    <property type="component" value="Unassembled WGS sequence"/>
</dbReference>
<keyword evidence="4" id="KW-1185">Reference proteome</keyword>
<evidence type="ECO:0000256" key="2">
    <source>
        <dbReference type="SAM" id="Phobius"/>
    </source>
</evidence>
<feature type="transmembrane region" description="Helical" evidence="2">
    <location>
        <begin position="169"/>
        <end position="187"/>
    </location>
</feature>
<feature type="transmembrane region" description="Helical" evidence="2">
    <location>
        <begin position="193"/>
        <end position="215"/>
    </location>
</feature>
<feature type="transmembrane region" description="Helical" evidence="2">
    <location>
        <begin position="99"/>
        <end position="122"/>
    </location>
</feature>
<keyword evidence="2" id="KW-0812">Transmembrane</keyword>
<reference evidence="3" key="1">
    <citation type="submission" date="2020-12" db="EMBL/GenBank/DDBJ databases">
        <title>Leucobacter sp. CAS1, isolated from Chromium sludge.</title>
        <authorList>
            <person name="Xu Z."/>
        </authorList>
    </citation>
    <scope>NUCLEOTIDE SEQUENCE</scope>
    <source>
        <strain evidence="3">CSA1</strain>
    </source>
</reference>
<feature type="transmembrane region" description="Helical" evidence="2">
    <location>
        <begin position="61"/>
        <end position="87"/>
    </location>
</feature>
<comment type="caution">
    <text evidence="3">The sequence shown here is derived from an EMBL/GenBank/DDBJ whole genome shotgun (WGS) entry which is preliminary data.</text>
</comment>
<sequence length="219" mass="22178">MGIAAEQQSRVRAARGESAPPQRAARPAWARWGGAGVLTGGVLLLLATLVEVALAEERAPALLALFSVLFLGSTLVHAAATVALAGGRSGADGIAGRSALGRLALLAFGAVFMTNQFVYYTVSYALPPVDDYSGAFLLTGGLGIAQFVLMLTGSVGIVRGGAVSGVARWAFPALTVVALGTGMIATFTDSFAVATAALLASTVAQIVVGAVLFTARSRR</sequence>
<dbReference type="EMBL" id="JAEHOH010000017">
    <property type="protein sequence ID" value="MBK0419832.1"/>
    <property type="molecule type" value="Genomic_DNA"/>
</dbReference>
<evidence type="ECO:0000313" key="4">
    <source>
        <dbReference type="Proteomes" id="UP000608530"/>
    </source>
</evidence>